<dbReference type="PANTHER" id="PTHR18895:SF74">
    <property type="entry name" value="MTRF1L RELEASE FACTOR GLUTAMINE METHYLTRANSFERASE"/>
    <property type="match status" value="1"/>
</dbReference>
<dbReference type="InterPro" id="IPR004556">
    <property type="entry name" value="HemK-like"/>
</dbReference>
<dbReference type="InterPro" id="IPR002052">
    <property type="entry name" value="DNA_methylase_N6_adenine_CS"/>
</dbReference>
<protein>
    <recommendedName>
        <fullName evidence="1">peptide chain release factor N(5)-glutamine methyltransferase</fullName>
        <ecNumber evidence="1">2.1.1.297</ecNumber>
    </recommendedName>
</protein>
<reference evidence="8" key="1">
    <citation type="submission" date="2018-06" db="EMBL/GenBank/DDBJ databases">
        <authorList>
            <person name="Zhirakovskaya E."/>
        </authorList>
    </citation>
    <scope>NUCLEOTIDE SEQUENCE</scope>
</reference>
<organism evidence="8">
    <name type="scientific">hydrothermal vent metagenome</name>
    <dbReference type="NCBI Taxonomy" id="652676"/>
    <lineage>
        <taxon>unclassified sequences</taxon>
        <taxon>metagenomes</taxon>
        <taxon>ecological metagenomes</taxon>
    </lineage>
</organism>
<dbReference type="AlphaFoldDB" id="A0A3B1A1A1"/>
<dbReference type="CDD" id="cd02440">
    <property type="entry name" value="AdoMet_MTases"/>
    <property type="match status" value="1"/>
</dbReference>
<comment type="catalytic activity">
    <reaction evidence="5">
        <text>L-glutaminyl-[peptide chain release factor] + S-adenosyl-L-methionine = N(5)-methyl-L-glutaminyl-[peptide chain release factor] + S-adenosyl-L-homocysteine + H(+)</text>
        <dbReference type="Rhea" id="RHEA:42896"/>
        <dbReference type="Rhea" id="RHEA-COMP:10271"/>
        <dbReference type="Rhea" id="RHEA-COMP:10272"/>
        <dbReference type="ChEBI" id="CHEBI:15378"/>
        <dbReference type="ChEBI" id="CHEBI:30011"/>
        <dbReference type="ChEBI" id="CHEBI:57856"/>
        <dbReference type="ChEBI" id="CHEBI:59789"/>
        <dbReference type="ChEBI" id="CHEBI:61891"/>
        <dbReference type="EC" id="2.1.1.297"/>
    </reaction>
</comment>
<dbReference type="GO" id="GO:0003676">
    <property type="term" value="F:nucleic acid binding"/>
    <property type="evidence" value="ECO:0007669"/>
    <property type="project" value="InterPro"/>
</dbReference>
<feature type="domain" description="Release factor glutamine methyltransferase N-terminal" evidence="7">
    <location>
        <begin position="7"/>
        <end position="76"/>
    </location>
</feature>
<dbReference type="PROSITE" id="PS00092">
    <property type="entry name" value="N6_MTASE"/>
    <property type="match status" value="1"/>
</dbReference>
<evidence type="ECO:0000256" key="3">
    <source>
        <dbReference type="ARBA" id="ARBA00022679"/>
    </source>
</evidence>
<dbReference type="Pfam" id="PF17827">
    <property type="entry name" value="PrmC_N"/>
    <property type="match status" value="1"/>
</dbReference>
<keyword evidence="3 8" id="KW-0808">Transferase</keyword>
<evidence type="ECO:0000259" key="6">
    <source>
        <dbReference type="Pfam" id="PF05175"/>
    </source>
</evidence>
<dbReference type="Gene3D" id="1.10.8.10">
    <property type="entry name" value="DNA helicase RuvA subunit, C-terminal domain"/>
    <property type="match status" value="1"/>
</dbReference>
<dbReference type="EC" id="2.1.1.297" evidence="1"/>
<dbReference type="EMBL" id="UOFR01000023">
    <property type="protein sequence ID" value="VAW93903.1"/>
    <property type="molecule type" value="Genomic_DNA"/>
</dbReference>
<evidence type="ECO:0000256" key="5">
    <source>
        <dbReference type="ARBA" id="ARBA00048391"/>
    </source>
</evidence>
<dbReference type="InterPro" id="IPR007848">
    <property type="entry name" value="Small_mtfrase_dom"/>
</dbReference>
<evidence type="ECO:0000259" key="7">
    <source>
        <dbReference type="Pfam" id="PF17827"/>
    </source>
</evidence>
<dbReference type="NCBIfam" id="TIGR00536">
    <property type="entry name" value="hemK_fam"/>
    <property type="match status" value="1"/>
</dbReference>
<dbReference type="GO" id="GO:0102559">
    <property type="term" value="F:peptide chain release factor N(5)-glutamine methyltransferase activity"/>
    <property type="evidence" value="ECO:0007669"/>
    <property type="project" value="UniProtKB-EC"/>
</dbReference>
<proteinExistence type="inferred from homology"/>
<evidence type="ECO:0000256" key="4">
    <source>
        <dbReference type="ARBA" id="ARBA00022691"/>
    </source>
</evidence>
<evidence type="ECO:0000313" key="8">
    <source>
        <dbReference type="EMBL" id="VAW93903.1"/>
    </source>
</evidence>
<dbReference type="InterPro" id="IPR019874">
    <property type="entry name" value="RF_methyltr_PrmC"/>
</dbReference>
<evidence type="ECO:0000256" key="2">
    <source>
        <dbReference type="ARBA" id="ARBA00022603"/>
    </source>
</evidence>
<dbReference type="GO" id="GO:0032259">
    <property type="term" value="P:methylation"/>
    <property type="evidence" value="ECO:0007669"/>
    <property type="project" value="UniProtKB-KW"/>
</dbReference>
<dbReference type="NCBIfam" id="TIGR03534">
    <property type="entry name" value="RF_mod_PrmC"/>
    <property type="match status" value="1"/>
</dbReference>
<keyword evidence="4" id="KW-0949">S-adenosyl-L-methionine</keyword>
<dbReference type="PANTHER" id="PTHR18895">
    <property type="entry name" value="HEMK METHYLTRANSFERASE"/>
    <property type="match status" value="1"/>
</dbReference>
<dbReference type="SUPFAM" id="SSF53335">
    <property type="entry name" value="S-adenosyl-L-methionine-dependent methyltransferases"/>
    <property type="match status" value="1"/>
</dbReference>
<dbReference type="InterPro" id="IPR040758">
    <property type="entry name" value="PrmC_N"/>
</dbReference>
<dbReference type="Pfam" id="PF05175">
    <property type="entry name" value="MTS"/>
    <property type="match status" value="1"/>
</dbReference>
<sequence>MNKTLGELQKQAITELSAYSDSARLDVDLIICHVLSISRTALITQDRMVLEPEQLNQIQQLIEKRKQSYPVAYIIGSRHFWDLELKVTEDTLIPRPETELLVEMALSLFAEDQTTRVLDLGTGSGAVAIAIAKARPEWSIIACDNSPAALSVAKQNAETYQLENIKLINSDWFDDIPDQQKFDLLLSNPPYIESDDPHLKQGDVQHEPQAALSSGRDGLDDIRKLIANAKCFLHAHGWLWLEHGFDQAQNVKDIFTEHNYTNIKQHLDLFGHTRISGGQLG</sequence>
<accession>A0A3B1A1A1</accession>
<name>A0A3B1A1A1_9ZZZZ</name>
<keyword evidence="2 8" id="KW-0489">Methyltransferase</keyword>
<feature type="domain" description="Methyltransferase small" evidence="6">
    <location>
        <begin position="106"/>
        <end position="195"/>
    </location>
</feature>
<gene>
    <name evidence="8" type="ORF">MNBD_GAMMA21-182</name>
</gene>
<dbReference type="InterPro" id="IPR050320">
    <property type="entry name" value="N5-glutamine_MTase"/>
</dbReference>
<dbReference type="HAMAP" id="MF_02126">
    <property type="entry name" value="RF_methyltr_PrmC"/>
    <property type="match status" value="1"/>
</dbReference>
<evidence type="ECO:0000256" key="1">
    <source>
        <dbReference type="ARBA" id="ARBA00012771"/>
    </source>
</evidence>
<dbReference type="InterPro" id="IPR029063">
    <property type="entry name" value="SAM-dependent_MTases_sf"/>
</dbReference>
<dbReference type="Gene3D" id="3.40.50.150">
    <property type="entry name" value="Vaccinia Virus protein VP39"/>
    <property type="match status" value="1"/>
</dbReference>
<dbReference type="FunFam" id="3.40.50.150:FF:000053">
    <property type="entry name" value="Release factor glutamine methyltransferase"/>
    <property type="match status" value="1"/>
</dbReference>